<reference evidence="3" key="1">
    <citation type="submission" date="2022-12" db="EMBL/GenBank/DDBJ databases">
        <title>Paracoccus onchidii sp. nov., isolated from a marine invertebrate from the South China Sea.</title>
        <authorList>
            <person name="Xu S."/>
            <person name="Liu Z."/>
            <person name="Xu Y."/>
        </authorList>
    </citation>
    <scope>NUCLEOTIDE SEQUENCE</scope>
    <source>
        <strain evidence="3">Z330</strain>
    </source>
</reference>
<evidence type="ECO:0000313" key="3">
    <source>
        <dbReference type="EMBL" id="MDB6176632.1"/>
    </source>
</evidence>
<keyword evidence="2" id="KW-0472">Membrane</keyword>
<dbReference type="EMBL" id="JAQBIE010000003">
    <property type="protein sequence ID" value="MDB6176632.1"/>
    <property type="molecule type" value="Genomic_DNA"/>
</dbReference>
<comment type="caution">
    <text evidence="3">The sequence shown here is derived from an EMBL/GenBank/DDBJ whole genome shotgun (WGS) entry which is preliminary data.</text>
</comment>
<dbReference type="RefSeq" id="WP_271887748.1">
    <property type="nucleotide sequence ID" value="NZ_JAQBIE010000003.1"/>
</dbReference>
<keyword evidence="2" id="KW-0812">Transmembrane</keyword>
<gene>
    <name evidence="3" type="ORF">PAF17_03830</name>
</gene>
<evidence type="ECO:0000256" key="1">
    <source>
        <dbReference type="SAM" id="MobiDB-lite"/>
    </source>
</evidence>
<feature type="region of interest" description="Disordered" evidence="1">
    <location>
        <begin position="97"/>
        <end position="128"/>
    </location>
</feature>
<feature type="transmembrane region" description="Helical" evidence="2">
    <location>
        <begin position="12"/>
        <end position="32"/>
    </location>
</feature>
<keyword evidence="2" id="KW-1133">Transmembrane helix</keyword>
<evidence type="ECO:0000313" key="4">
    <source>
        <dbReference type="Proteomes" id="UP001165641"/>
    </source>
</evidence>
<dbReference type="Proteomes" id="UP001165641">
    <property type="component" value="Unassembled WGS sequence"/>
</dbReference>
<sequence length="128" mass="13430">MRADPMKWVQRLVGLVFLTGVVGLGAAVTALVRQAEGVPPLPIYLGLLGMVVLILLAGSCLALISLALTASRSAELLQRIVNQGPASTTIRPFSATPLRDVAQPSSEEDSVPPARPARPAGRKLVAER</sequence>
<name>A0ABT4ZB89_9RHOB</name>
<feature type="transmembrane region" description="Helical" evidence="2">
    <location>
        <begin position="44"/>
        <end position="69"/>
    </location>
</feature>
<organism evidence="3 4">
    <name type="scientific">Paracoccus onchidii</name>
    <dbReference type="NCBI Taxonomy" id="3017813"/>
    <lineage>
        <taxon>Bacteria</taxon>
        <taxon>Pseudomonadati</taxon>
        <taxon>Pseudomonadota</taxon>
        <taxon>Alphaproteobacteria</taxon>
        <taxon>Rhodobacterales</taxon>
        <taxon>Paracoccaceae</taxon>
        <taxon>Paracoccus</taxon>
    </lineage>
</organism>
<evidence type="ECO:0000256" key="2">
    <source>
        <dbReference type="SAM" id="Phobius"/>
    </source>
</evidence>
<protein>
    <submittedName>
        <fullName evidence="3">Uncharacterized protein</fullName>
    </submittedName>
</protein>
<proteinExistence type="predicted"/>
<accession>A0ABT4ZB89</accession>
<keyword evidence="4" id="KW-1185">Reference proteome</keyword>